<gene>
    <name evidence="1" type="ORF">QFC22_000538</name>
</gene>
<dbReference type="Proteomes" id="UP001243375">
    <property type="component" value="Unassembled WGS sequence"/>
</dbReference>
<organism evidence="1 2">
    <name type="scientific">Naganishia vaughanmartiniae</name>
    <dbReference type="NCBI Taxonomy" id="1424756"/>
    <lineage>
        <taxon>Eukaryota</taxon>
        <taxon>Fungi</taxon>
        <taxon>Dikarya</taxon>
        <taxon>Basidiomycota</taxon>
        <taxon>Agaricomycotina</taxon>
        <taxon>Tremellomycetes</taxon>
        <taxon>Filobasidiales</taxon>
        <taxon>Filobasidiaceae</taxon>
        <taxon>Naganishia</taxon>
    </lineage>
</organism>
<dbReference type="EMBL" id="JASBWU010000001">
    <property type="protein sequence ID" value="KAJ9125576.1"/>
    <property type="molecule type" value="Genomic_DNA"/>
</dbReference>
<keyword evidence="2" id="KW-1185">Reference proteome</keyword>
<protein>
    <submittedName>
        <fullName evidence="1">Uncharacterized protein</fullName>
    </submittedName>
</protein>
<name>A0ACC2XRD9_9TREE</name>
<evidence type="ECO:0000313" key="1">
    <source>
        <dbReference type="EMBL" id="KAJ9125576.1"/>
    </source>
</evidence>
<comment type="caution">
    <text evidence="1">The sequence shown here is derived from an EMBL/GenBank/DDBJ whole genome shotgun (WGS) entry which is preliminary data.</text>
</comment>
<sequence length="307" mass="32865">MTSIWVPFAYITVLVGGMLMFSRYLRRQKQAKISATEPWFPIHQARDLYITLLQQDPPAEEKILMAALLCRAVTDVKRIWQLRDSKSALNILVQKGSLGDETVARFAAAEKELEAEVVDVVAEANTFREGWGQWIFASASEVAQREKLRGLLEGIPKIKQEQGELVFLFFKRRTMLSGKLIVWPPVDRICASLKPTSTKPTNAPSTSAPTPSIILPPTTTPDASSTSTSLEPALSSTRDGLVKRSVAAPGAASAEAAVASIVQDLTPAAQMEEEQAAAGSGASSPAGSGVMTPVKGGGPTKVCGETT</sequence>
<proteinExistence type="predicted"/>
<accession>A0ACC2XRD9</accession>
<reference evidence="1" key="1">
    <citation type="submission" date="2023-04" db="EMBL/GenBank/DDBJ databases">
        <title>Draft Genome sequencing of Naganishia species isolated from polar environments using Oxford Nanopore Technology.</title>
        <authorList>
            <person name="Leo P."/>
            <person name="Venkateswaran K."/>
        </authorList>
    </citation>
    <scope>NUCLEOTIDE SEQUENCE</scope>
    <source>
        <strain evidence="1">MNA-CCFEE 5425</strain>
    </source>
</reference>
<evidence type="ECO:0000313" key="2">
    <source>
        <dbReference type="Proteomes" id="UP001243375"/>
    </source>
</evidence>